<proteinExistence type="predicted"/>
<dbReference type="AlphaFoldDB" id="F2BCF3"/>
<dbReference type="GO" id="GO:0016539">
    <property type="term" value="P:intein-mediated protein splicing"/>
    <property type="evidence" value="ECO:0007669"/>
    <property type="project" value="InterPro"/>
</dbReference>
<accession>F2BCF3</accession>
<dbReference type="PROSITE" id="PS50817">
    <property type="entry name" value="INTEIN_N_TER"/>
    <property type="match status" value="1"/>
</dbReference>
<dbReference type="Pfam" id="PF13403">
    <property type="entry name" value="Hint_2"/>
    <property type="match status" value="1"/>
</dbReference>
<dbReference type="RefSeq" id="WP_007342417.1">
    <property type="nucleotide sequence ID" value="NZ_GL878494.1"/>
</dbReference>
<dbReference type="SUPFAM" id="SSF51294">
    <property type="entry name" value="Hedgehog/intein (Hint) domain"/>
    <property type="match status" value="1"/>
</dbReference>
<feature type="domain" description="Hint" evidence="1">
    <location>
        <begin position="351"/>
        <end position="398"/>
    </location>
</feature>
<dbReference type="InterPro" id="IPR028992">
    <property type="entry name" value="Hedgehog/Intein_dom"/>
</dbReference>
<keyword evidence="3" id="KW-1185">Reference proteome</keyword>
<organism evidence="2 3">
    <name type="scientific">Neisseria bacilliformis ATCC BAA-1200</name>
    <dbReference type="NCBI Taxonomy" id="888742"/>
    <lineage>
        <taxon>Bacteria</taxon>
        <taxon>Pseudomonadati</taxon>
        <taxon>Pseudomonadota</taxon>
        <taxon>Betaproteobacteria</taxon>
        <taxon>Neisseriales</taxon>
        <taxon>Neisseriaceae</taxon>
        <taxon>Neisseria</taxon>
    </lineage>
</organism>
<dbReference type="Gene3D" id="2.170.16.10">
    <property type="entry name" value="Hedgehog/Intein (Hint) domain"/>
    <property type="match status" value="1"/>
</dbReference>
<dbReference type="InterPro" id="IPR030934">
    <property type="entry name" value="Intein_C"/>
</dbReference>
<comment type="caution">
    <text evidence="2">The sequence shown here is derived from an EMBL/GenBank/DDBJ whole genome shotgun (WGS) entry which is preliminary data.</text>
</comment>
<dbReference type="InterPro" id="IPR003586">
    <property type="entry name" value="Hint_dom_C"/>
</dbReference>
<dbReference type="SMART" id="SM00305">
    <property type="entry name" value="HintC"/>
    <property type="match status" value="1"/>
</dbReference>
<dbReference type="PROSITE" id="PS50818">
    <property type="entry name" value="INTEIN_C_TER"/>
    <property type="match status" value="1"/>
</dbReference>
<dbReference type="InterPro" id="IPR006141">
    <property type="entry name" value="Intein_N"/>
</dbReference>
<dbReference type="EMBL" id="AFAY01000029">
    <property type="protein sequence ID" value="EGF10937.1"/>
    <property type="molecule type" value="Genomic_DNA"/>
</dbReference>
<evidence type="ECO:0000313" key="3">
    <source>
        <dbReference type="Proteomes" id="UP000004105"/>
    </source>
</evidence>
<sequence length="401" mass="46591">MELMDSKGNYNIVFGFGFKTKGYKHETIKQWLNDLYKESSILKTSPDGMLLKIGRKFQYDKHREAFEEIFVKPIVKGEWDEIRHVMDTIETYTGRIVSKDEQLQAIKEMFESERYLILSPKDKLLYDLHQKISDTRPSEKEMAQHACFIAGTLVHTDKGLVPINKIKVGDRVLSRDENNPDAENVYKRVVSTFKSAEKKRIIHQKYLTQEGYGYLFCTEDHPIWVDYFMDVVEDENGKLIPERTYNEWVPALYLSSYDDHALRTVDNGFATVESFETVSKATRVFGQNYICLWDNRYGEYEDRFITVTEDDYTIWEQGYGIDIIDGVRQVVPEPSMLLPNEKVCRYMPGEGPDGYDDTIEGFGDDYYAYVYNIEVEDTHTYFVGAAGIWVHNCGGAARNCK</sequence>
<evidence type="ECO:0000313" key="2">
    <source>
        <dbReference type="EMBL" id="EGF10937.1"/>
    </source>
</evidence>
<evidence type="ECO:0000259" key="1">
    <source>
        <dbReference type="SMART" id="SM00305"/>
    </source>
</evidence>
<gene>
    <name evidence="2" type="ORF">HMPREF9123_1408</name>
</gene>
<dbReference type="InterPro" id="IPR036844">
    <property type="entry name" value="Hint_dom_sf"/>
</dbReference>
<reference evidence="2 3" key="1">
    <citation type="submission" date="2011-02" db="EMBL/GenBank/DDBJ databases">
        <authorList>
            <person name="Muzny D."/>
            <person name="Qin X."/>
            <person name="Deng J."/>
            <person name="Jiang H."/>
            <person name="Liu Y."/>
            <person name="Qu J."/>
            <person name="Song X.-Z."/>
            <person name="Zhang L."/>
            <person name="Thornton R."/>
            <person name="Coyle M."/>
            <person name="Francisco L."/>
            <person name="Jackson L."/>
            <person name="Javaid M."/>
            <person name="Korchina V."/>
            <person name="Kovar C."/>
            <person name="Mata R."/>
            <person name="Mathew T."/>
            <person name="Ngo R."/>
            <person name="Nguyen L."/>
            <person name="Nguyen N."/>
            <person name="Okwuonu G."/>
            <person name="Ongeri F."/>
            <person name="Pham C."/>
            <person name="Simmons D."/>
            <person name="Wilczek-Boney K."/>
            <person name="Hale W."/>
            <person name="Jakkamsetti A."/>
            <person name="Pham P."/>
            <person name="Ruth R."/>
            <person name="San Lucas F."/>
            <person name="Warren J."/>
            <person name="Zhang J."/>
            <person name="Zhao Z."/>
            <person name="Zhou C."/>
            <person name="Zhu D."/>
            <person name="Lee S."/>
            <person name="Bess C."/>
            <person name="Blankenburg K."/>
            <person name="Forbes L."/>
            <person name="Fu Q."/>
            <person name="Gubbala S."/>
            <person name="Hirani K."/>
            <person name="Jayaseelan J.C."/>
            <person name="Lara F."/>
            <person name="Munidasa M."/>
            <person name="Palculict T."/>
            <person name="Patil S."/>
            <person name="Pu L.-L."/>
            <person name="Saada N."/>
            <person name="Tang L."/>
            <person name="Weissenberger G."/>
            <person name="Zhu Y."/>
            <person name="Hemphill L."/>
            <person name="Shang Y."/>
            <person name="Youmans B."/>
            <person name="Ayvaz T."/>
            <person name="Ross M."/>
            <person name="Santibanez J."/>
            <person name="Aqrawi P."/>
            <person name="Gross S."/>
            <person name="Joshi V."/>
            <person name="Fowler G."/>
            <person name="Nazareth L."/>
            <person name="Reid J."/>
            <person name="Worley K."/>
            <person name="Petrosino J."/>
            <person name="Highlander S."/>
            <person name="Gibbs R."/>
        </authorList>
    </citation>
    <scope>NUCLEOTIDE SEQUENCE [LARGE SCALE GENOMIC DNA]</scope>
    <source>
        <strain evidence="2 3">ATCC BAA-1200</strain>
    </source>
</reference>
<dbReference type="NCBIfam" id="TIGR01443">
    <property type="entry name" value="intein_Cterm"/>
    <property type="match status" value="1"/>
</dbReference>
<dbReference type="Proteomes" id="UP000004105">
    <property type="component" value="Unassembled WGS sequence"/>
</dbReference>
<protein>
    <recommendedName>
        <fullName evidence="1">Hint domain-containing protein</fullName>
    </recommendedName>
</protein>
<name>F2BCF3_9NEIS</name>
<dbReference type="HOGENOM" id="CLU_686651_0_0_4"/>